<dbReference type="EMBL" id="LHQQ01000481">
    <property type="protein sequence ID" value="KOS36350.1"/>
    <property type="molecule type" value="Genomic_DNA"/>
</dbReference>
<proteinExistence type="predicted"/>
<comment type="caution">
    <text evidence="1">The sequence shown here is derived from an EMBL/GenBank/DDBJ whole genome shotgun (WGS) entry which is preliminary data.</text>
</comment>
<evidence type="ECO:0000313" key="1">
    <source>
        <dbReference type="EMBL" id="KOS36350.1"/>
    </source>
</evidence>
<name>A0A0M8NXT5_9EURO</name>
<dbReference type="Proteomes" id="UP000037696">
    <property type="component" value="Unassembled WGS sequence"/>
</dbReference>
<organism evidence="1 2">
    <name type="scientific">Penicillium nordicum</name>
    <dbReference type="NCBI Taxonomy" id="229535"/>
    <lineage>
        <taxon>Eukaryota</taxon>
        <taxon>Fungi</taxon>
        <taxon>Dikarya</taxon>
        <taxon>Ascomycota</taxon>
        <taxon>Pezizomycotina</taxon>
        <taxon>Eurotiomycetes</taxon>
        <taxon>Eurotiomycetidae</taxon>
        <taxon>Eurotiales</taxon>
        <taxon>Aspergillaceae</taxon>
        <taxon>Penicillium</taxon>
    </lineage>
</organism>
<sequence length="76" mass="8153">NSKQKAQSAANNHACMSGSSTKISLPMPSDLLPTGIPPMYDIFGSVISPAKIDYLRPPSMPISVHKYSLGMYKVAD</sequence>
<feature type="non-terminal residue" evidence="1">
    <location>
        <position position="1"/>
    </location>
</feature>
<gene>
    <name evidence="1" type="ORF">ACN38_g12916</name>
</gene>
<protein>
    <submittedName>
        <fullName evidence="1">Uncharacterized protein</fullName>
    </submittedName>
</protein>
<accession>A0A0M8NXT5</accession>
<evidence type="ECO:0000313" key="2">
    <source>
        <dbReference type="Proteomes" id="UP000037696"/>
    </source>
</evidence>
<reference evidence="1 2" key="1">
    <citation type="submission" date="2015-08" db="EMBL/GenBank/DDBJ databases">
        <title>Genome sequencing of Penicillium nordicum.</title>
        <authorList>
            <person name="Nguyen H.D."/>
            <person name="Seifert K.A."/>
        </authorList>
    </citation>
    <scope>NUCLEOTIDE SEQUENCE [LARGE SCALE GENOMIC DNA]</scope>
    <source>
        <strain evidence="1 2">DAOMC 185683</strain>
    </source>
</reference>
<keyword evidence="2" id="KW-1185">Reference proteome</keyword>
<dbReference type="AlphaFoldDB" id="A0A0M8NXT5"/>